<dbReference type="PANTHER" id="PTHR41299">
    <property type="entry name" value="THIAMINE PYROPHOSPHOKINASE"/>
    <property type="match status" value="1"/>
</dbReference>
<protein>
    <recommendedName>
        <fullName evidence="5">Thiamine diphosphokinase</fullName>
        <ecNumber evidence="5">2.7.6.2</ecNumber>
    </recommendedName>
</protein>
<evidence type="ECO:0000259" key="6">
    <source>
        <dbReference type="SMART" id="SM00983"/>
    </source>
</evidence>
<dbReference type="EC" id="2.7.6.2" evidence="5"/>
<organism evidence="7 8">
    <name type="scientific">Clostridium amylolyticum</name>
    <dbReference type="NCBI Taxonomy" id="1121298"/>
    <lineage>
        <taxon>Bacteria</taxon>
        <taxon>Bacillati</taxon>
        <taxon>Bacillota</taxon>
        <taxon>Clostridia</taxon>
        <taxon>Eubacteriales</taxon>
        <taxon>Clostridiaceae</taxon>
        <taxon>Clostridium</taxon>
    </lineage>
</organism>
<reference evidence="7 8" key="1">
    <citation type="submission" date="2016-11" db="EMBL/GenBank/DDBJ databases">
        <authorList>
            <person name="Jaros S."/>
            <person name="Januszkiewicz K."/>
            <person name="Wedrychowicz H."/>
        </authorList>
    </citation>
    <scope>NUCLEOTIDE SEQUENCE [LARGE SCALE GENOMIC DNA]</scope>
    <source>
        <strain evidence="7 8">DSM 21864</strain>
    </source>
</reference>
<dbReference type="InterPro" id="IPR036759">
    <property type="entry name" value="TPK_catalytic_sf"/>
</dbReference>
<dbReference type="GO" id="GO:0005524">
    <property type="term" value="F:ATP binding"/>
    <property type="evidence" value="ECO:0007669"/>
    <property type="project" value="UniProtKB-KW"/>
</dbReference>
<feature type="domain" description="Thiamin pyrophosphokinase thiamin-binding" evidence="6">
    <location>
        <begin position="146"/>
        <end position="205"/>
    </location>
</feature>
<dbReference type="SUPFAM" id="SSF63862">
    <property type="entry name" value="Thiamin pyrophosphokinase, substrate-binding domain"/>
    <property type="match status" value="1"/>
</dbReference>
<sequence length="211" mass="23871">MKILIIGGGKLPSEKLLRKEYSQSDYTICADKGGEYLLDINLVPHMLIGDFDSISEESLKKFSEKRVLIQRYPVEKDYTDTEICVMEALEHNPDEIVMLGCTGSRLDHVIGNIGLLKRCLDKNVKAYIKDENNVIFLMDKPDTFTGEKDKIISLQAFTEEVSGLNISGVKYPLKGYNLKSWSAYTVSNVMINKKIDISFEKGILMVIFSKD</sequence>
<evidence type="ECO:0000313" key="8">
    <source>
        <dbReference type="Proteomes" id="UP000184080"/>
    </source>
</evidence>
<dbReference type="SUPFAM" id="SSF63999">
    <property type="entry name" value="Thiamin pyrophosphokinase, catalytic domain"/>
    <property type="match status" value="1"/>
</dbReference>
<dbReference type="InterPro" id="IPR053149">
    <property type="entry name" value="TPK"/>
</dbReference>
<evidence type="ECO:0000256" key="4">
    <source>
        <dbReference type="ARBA" id="ARBA00022840"/>
    </source>
</evidence>
<keyword evidence="2" id="KW-0547">Nucleotide-binding</keyword>
<accession>A0A1M6D6D0</accession>
<dbReference type="NCBIfam" id="TIGR01378">
    <property type="entry name" value="thi_PPkinase"/>
    <property type="match status" value="1"/>
</dbReference>
<proteinExistence type="predicted"/>
<dbReference type="Proteomes" id="UP000184080">
    <property type="component" value="Unassembled WGS sequence"/>
</dbReference>
<keyword evidence="3 7" id="KW-0418">Kinase</keyword>
<dbReference type="STRING" id="1121298.SAMN05444401_1352"/>
<evidence type="ECO:0000256" key="5">
    <source>
        <dbReference type="NCBIfam" id="TIGR01378"/>
    </source>
</evidence>
<dbReference type="CDD" id="cd07995">
    <property type="entry name" value="TPK"/>
    <property type="match status" value="1"/>
</dbReference>
<dbReference type="RefSeq" id="WP_073004827.1">
    <property type="nucleotide sequence ID" value="NZ_FQZO01000001.1"/>
</dbReference>
<dbReference type="InterPro" id="IPR006282">
    <property type="entry name" value="Thi_PPkinase"/>
</dbReference>
<keyword evidence="4" id="KW-0067">ATP-binding</keyword>
<name>A0A1M6D6D0_9CLOT</name>
<dbReference type="GO" id="GO:0004788">
    <property type="term" value="F:thiamine diphosphokinase activity"/>
    <property type="evidence" value="ECO:0007669"/>
    <property type="project" value="UniProtKB-UniRule"/>
</dbReference>
<dbReference type="EMBL" id="FQZO01000001">
    <property type="protein sequence ID" value="SHI68703.1"/>
    <property type="molecule type" value="Genomic_DNA"/>
</dbReference>
<dbReference type="Pfam" id="PF04265">
    <property type="entry name" value="TPK_B1_binding"/>
    <property type="match status" value="1"/>
</dbReference>
<dbReference type="InterPro" id="IPR007373">
    <property type="entry name" value="Thiamin_PyroPKinase_B1-bd"/>
</dbReference>
<dbReference type="AlphaFoldDB" id="A0A1M6D6D0"/>
<dbReference type="GO" id="GO:0009229">
    <property type="term" value="P:thiamine diphosphate biosynthetic process"/>
    <property type="evidence" value="ECO:0007669"/>
    <property type="project" value="InterPro"/>
</dbReference>
<dbReference type="Gene3D" id="3.40.50.10240">
    <property type="entry name" value="Thiamin pyrophosphokinase, catalytic domain"/>
    <property type="match status" value="1"/>
</dbReference>
<evidence type="ECO:0000256" key="3">
    <source>
        <dbReference type="ARBA" id="ARBA00022777"/>
    </source>
</evidence>
<evidence type="ECO:0000256" key="1">
    <source>
        <dbReference type="ARBA" id="ARBA00022679"/>
    </source>
</evidence>
<evidence type="ECO:0000256" key="2">
    <source>
        <dbReference type="ARBA" id="ARBA00022741"/>
    </source>
</evidence>
<evidence type="ECO:0000313" key="7">
    <source>
        <dbReference type="EMBL" id="SHI68703.1"/>
    </source>
</evidence>
<dbReference type="GO" id="GO:0016301">
    <property type="term" value="F:kinase activity"/>
    <property type="evidence" value="ECO:0007669"/>
    <property type="project" value="UniProtKB-KW"/>
</dbReference>
<keyword evidence="8" id="KW-1185">Reference proteome</keyword>
<gene>
    <name evidence="7" type="ORF">SAMN05444401_1352</name>
</gene>
<dbReference type="GO" id="GO:0006772">
    <property type="term" value="P:thiamine metabolic process"/>
    <property type="evidence" value="ECO:0007669"/>
    <property type="project" value="UniProtKB-UniRule"/>
</dbReference>
<dbReference type="PANTHER" id="PTHR41299:SF1">
    <property type="entry name" value="THIAMINE PYROPHOSPHOKINASE"/>
    <property type="match status" value="1"/>
</dbReference>
<dbReference type="Pfam" id="PF04263">
    <property type="entry name" value="TPK_catalytic"/>
    <property type="match status" value="1"/>
</dbReference>
<dbReference type="InterPro" id="IPR036371">
    <property type="entry name" value="TPK_B1-bd_sf"/>
</dbReference>
<dbReference type="InterPro" id="IPR007371">
    <property type="entry name" value="TPK_catalytic"/>
</dbReference>
<keyword evidence="1" id="KW-0808">Transferase</keyword>
<dbReference type="GO" id="GO:0030975">
    <property type="term" value="F:thiamine binding"/>
    <property type="evidence" value="ECO:0007669"/>
    <property type="project" value="InterPro"/>
</dbReference>
<dbReference type="OrthoDB" id="9804377at2"/>
<dbReference type="SMART" id="SM00983">
    <property type="entry name" value="TPK_B1_binding"/>
    <property type="match status" value="1"/>
</dbReference>